<proteinExistence type="predicted"/>
<dbReference type="Proteomes" id="UP001056756">
    <property type="component" value="Chromosome"/>
</dbReference>
<dbReference type="SUPFAM" id="SSF49299">
    <property type="entry name" value="PKD domain"/>
    <property type="match status" value="1"/>
</dbReference>
<evidence type="ECO:0000259" key="1">
    <source>
        <dbReference type="Pfam" id="PF07833"/>
    </source>
</evidence>
<organism evidence="2 3">
    <name type="scientific">Candidatus Pristimantibacillus lignocellulolyticus</name>
    <dbReference type="NCBI Taxonomy" id="2994561"/>
    <lineage>
        <taxon>Bacteria</taxon>
        <taxon>Bacillati</taxon>
        <taxon>Bacillota</taxon>
        <taxon>Bacilli</taxon>
        <taxon>Bacillales</taxon>
        <taxon>Paenibacillaceae</taxon>
        <taxon>Candidatus Pristimantibacillus</taxon>
    </lineage>
</organism>
<reference evidence="2" key="1">
    <citation type="submission" date="2022-05" db="EMBL/GenBank/DDBJ databases">
        <title>Novel bacterial taxa in a minimal lignocellulolytic consortium and its capacity to transform plastics disclosed by genome-resolved metagenomics.</title>
        <authorList>
            <person name="Rodriguez C.A.D."/>
            <person name="Diaz-Garcia L."/>
            <person name="Herrera K."/>
            <person name="Tarazona N.A."/>
            <person name="Sproer C."/>
            <person name="Overmann J."/>
            <person name="Jimenez D.J."/>
        </authorList>
    </citation>
    <scope>NUCLEOTIDE SEQUENCE</scope>
    <source>
        <strain evidence="2">MAG5</strain>
    </source>
</reference>
<dbReference type="Gene3D" id="2.60.40.10">
    <property type="entry name" value="Immunoglobulins"/>
    <property type="match status" value="1"/>
</dbReference>
<dbReference type="AlphaFoldDB" id="A0A9J6Z8N3"/>
<dbReference type="Pfam" id="PF07833">
    <property type="entry name" value="Cu_amine_oxidN1"/>
    <property type="match status" value="1"/>
</dbReference>
<dbReference type="InterPro" id="IPR013783">
    <property type="entry name" value="Ig-like_fold"/>
</dbReference>
<sequence length="670" mass="73736">MKKSLKASARRLVLFGIIFLMFTSSTSWLNPQLAIADTNNVITGKNKIVLTVGNKDIFFNGEKTTTKEPITVVKGTSYIPFKTIATLYGFKVSYDSKSKSSVASNKSNKIIFKQGSTEATVNNRTYYPEAPYMKDGSLMVPIKTWAEMTYSKVSVSGNTITLTWDTAPQAYFRVNEQKIVAGQTVVTISDLSSSLYGFDIVAEEWIGKQTVYNELGFHTLTRRVKDERGVWSLPYSVQIYVVKPNEAPIAAFTTDKNTYKLGEPVIYTNKSKDDTPIKVNNWTGNEPAFFTPGEKTVTLTVVDEDGVTSTASKEITVLDEVLYTKDQFYLNFTDIGNKFPIDSALALRIAPTSYTITPEDVTIVRTNSPGLVMGPAIDYSDTLSGRVRFNVHKQNGAKQDLELHLMVTNENKETVYMDQNYYAGAGPSSYVSIGGKQATKSYLQSIANNLTPTQIALLPGKTYELVGAGNSAMHTNQTMSFYAEYTIPEDLPLKFTLMVTEQRTDELAAIKILQQSANDPKQVRGTFENGNRNITTNKVLGAKGSDKLIFGDKGDKAFDQLLQGIDAVTDNAVTNSDNGGVLYKLQLQVAPNTAIVLNPRGGQYGGAFLVNDEIVDIMPRNSYLEGPTEASILYRTGSKQESVFLMFLAPPGSNMPLNLLFIPIPQLTSS</sequence>
<evidence type="ECO:0000313" key="3">
    <source>
        <dbReference type="Proteomes" id="UP001056756"/>
    </source>
</evidence>
<dbReference type="InterPro" id="IPR012854">
    <property type="entry name" value="Cu_amine_oxidase-like_N"/>
</dbReference>
<dbReference type="Gene3D" id="3.30.457.10">
    <property type="entry name" value="Copper amine oxidase-like, N-terminal domain"/>
    <property type="match status" value="1"/>
</dbReference>
<dbReference type="SUPFAM" id="SSF55383">
    <property type="entry name" value="Copper amine oxidase, domain N"/>
    <property type="match status" value="2"/>
</dbReference>
<evidence type="ECO:0000313" key="2">
    <source>
        <dbReference type="EMBL" id="URN92485.1"/>
    </source>
</evidence>
<dbReference type="InterPro" id="IPR035986">
    <property type="entry name" value="PKD_dom_sf"/>
</dbReference>
<dbReference type="KEGG" id="plig:NAG76_11290"/>
<name>A0A9J6Z8N3_9BACL</name>
<protein>
    <submittedName>
        <fullName evidence="2">Stalk domain-containing protein</fullName>
    </submittedName>
</protein>
<feature type="domain" description="Copper amine oxidase-like N-terminal" evidence="1">
    <location>
        <begin position="72"/>
        <end position="162"/>
    </location>
</feature>
<dbReference type="EMBL" id="CP097899">
    <property type="protein sequence ID" value="URN92485.1"/>
    <property type="molecule type" value="Genomic_DNA"/>
</dbReference>
<dbReference type="InterPro" id="IPR036582">
    <property type="entry name" value="Mao_N_sf"/>
</dbReference>
<accession>A0A9J6Z8N3</accession>
<gene>
    <name evidence="2" type="ORF">NAG76_11290</name>
</gene>